<evidence type="ECO:0000256" key="10">
    <source>
        <dbReference type="SAM" id="SignalP"/>
    </source>
</evidence>
<evidence type="ECO:0000256" key="3">
    <source>
        <dbReference type="ARBA" id="ARBA00009105"/>
    </source>
</evidence>
<accession>A0AAV9JMJ4</accession>
<dbReference type="GO" id="GO:0000026">
    <property type="term" value="F:alpha-1,2-mannosyltransferase activity"/>
    <property type="evidence" value="ECO:0007669"/>
    <property type="project" value="TreeGrafter"/>
</dbReference>
<keyword evidence="8" id="KW-0333">Golgi apparatus</keyword>
<protein>
    <recommendedName>
        <fullName evidence="13">Alpha-1,2-mannosyltransferase</fullName>
    </recommendedName>
</protein>
<gene>
    <name evidence="11" type="ORF">LTR36_001734</name>
</gene>
<dbReference type="GO" id="GO:0046354">
    <property type="term" value="P:mannan biosynthetic process"/>
    <property type="evidence" value="ECO:0007669"/>
    <property type="project" value="TreeGrafter"/>
</dbReference>
<name>A0AAV9JMJ4_9PEZI</name>
<dbReference type="PANTHER" id="PTHR31646">
    <property type="entry name" value="ALPHA-1,2-MANNOSYLTRANSFERASE MNN2"/>
    <property type="match status" value="1"/>
</dbReference>
<organism evidence="11 12">
    <name type="scientific">Oleoguttula mirabilis</name>
    <dbReference type="NCBI Taxonomy" id="1507867"/>
    <lineage>
        <taxon>Eukaryota</taxon>
        <taxon>Fungi</taxon>
        <taxon>Dikarya</taxon>
        <taxon>Ascomycota</taxon>
        <taxon>Pezizomycotina</taxon>
        <taxon>Dothideomycetes</taxon>
        <taxon>Dothideomycetidae</taxon>
        <taxon>Mycosphaerellales</taxon>
        <taxon>Teratosphaeriaceae</taxon>
        <taxon>Oleoguttula</taxon>
    </lineage>
</organism>
<evidence type="ECO:0000256" key="2">
    <source>
        <dbReference type="ARBA" id="ARBA00004922"/>
    </source>
</evidence>
<evidence type="ECO:0000256" key="6">
    <source>
        <dbReference type="ARBA" id="ARBA00022968"/>
    </source>
</evidence>
<dbReference type="AlphaFoldDB" id="A0AAV9JMJ4"/>
<dbReference type="InterPro" id="IPR029044">
    <property type="entry name" value="Nucleotide-diphossugar_trans"/>
</dbReference>
<feature type="chain" id="PRO_5043339573" description="Alpha-1,2-mannosyltransferase" evidence="10">
    <location>
        <begin position="27"/>
        <end position="568"/>
    </location>
</feature>
<keyword evidence="5" id="KW-0812">Transmembrane</keyword>
<sequence>MAVTRKQISIAIASFLLVSLALLVASNHSGVSRHIITTTSFNNASISRPTTSSITTTSASDAPNVCSKARLNPHHVQAPLDPDIGALTSFWPELKTALVDHGTDLPTINRPHFQSSRPTLEAIRARTDLLTPEEALLVRKRHAAFVADIPAYPSNTFGGRGIVMLAGGHYSEYAATALGVLRESGSTLPVEVWRRDEREEKHEWCDEIEAEGMACRRLSDYLDTDILAIQDGKEMKIFTMLFSNFEEIVFIDADNMALQPPELLFDSMEYRETGAVLWPDFRRYDNVDWLDYIVGLAPDRSEALWEQTTAESGQIVWDKQRHWKALLLATYYNYYGPDLYYTLLNCGYAGWGDKDTFPLALRALEEPFFTVPHAPESAWVSERVDDRRVGMLQMAPPSISPSSRGKDAAHEGQGDGEAASAFFLHATTIKWSHRDFLCLECLPIWYTDAPSDPFFSRYESVGDELYGRLHGNLPIMDDGALGQYYMPADNNGSARAAATGAVEVRIWRAMEFAACRSRAWRHARACDVGRRYMQATFGFTFASGSAGVEEEVDWIPGMEAEACLIDPS</sequence>
<dbReference type="PANTHER" id="PTHR31646:SF1">
    <property type="entry name" value="ALPHA-1,2-MANNOSYLTRANSFERASE MNN2"/>
    <property type="match status" value="1"/>
</dbReference>
<dbReference type="InterPro" id="IPR022751">
    <property type="entry name" value="Alpha_mannosyltransferase"/>
</dbReference>
<evidence type="ECO:0000313" key="12">
    <source>
        <dbReference type="Proteomes" id="UP001324427"/>
    </source>
</evidence>
<comment type="similarity">
    <text evidence="3">Belongs to the MNN1/MNT family.</text>
</comment>
<evidence type="ECO:0000256" key="1">
    <source>
        <dbReference type="ARBA" id="ARBA00004323"/>
    </source>
</evidence>
<comment type="pathway">
    <text evidence="2">Protein modification; protein glycosylation.</text>
</comment>
<dbReference type="Pfam" id="PF11051">
    <property type="entry name" value="Mannosyl_trans3"/>
    <property type="match status" value="2"/>
</dbReference>
<evidence type="ECO:0000256" key="9">
    <source>
        <dbReference type="ARBA" id="ARBA00023136"/>
    </source>
</evidence>
<keyword evidence="6" id="KW-0735">Signal-anchor</keyword>
<evidence type="ECO:0000256" key="5">
    <source>
        <dbReference type="ARBA" id="ARBA00022692"/>
    </source>
</evidence>
<evidence type="ECO:0000256" key="4">
    <source>
        <dbReference type="ARBA" id="ARBA00022679"/>
    </source>
</evidence>
<evidence type="ECO:0000313" key="11">
    <source>
        <dbReference type="EMBL" id="KAK4546517.1"/>
    </source>
</evidence>
<dbReference type="EMBL" id="JAVFHQ010000014">
    <property type="protein sequence ID" value="KAK4546517.1"/>
    <property type="molecule type" value="Genomic_DNA"/>
</dbReference>
<comment type="subcellular location">
    <subcellularLocation>
        <location evidence="1">Golgi apparatus membrane</location>
        <topology evidence="1">Single-pass type II membrane protein</topology>
    </subcellularLocation>
</comment>
<evidence type="ECO:0008006" key="13">
    <source>
        <dbReference type="Google" id="ProtNLM"/>
    </source>
</evidence>
<dbReference type="GO" id="GO:0000139">
    <property type="term" value="C:Golgi membrane"/>
    <property type="evidence" value="ECO:0007669"/>
    <property type="project" value="UniProtKB-SubCell"/>
</dbReference>
<evidence type="ECO:0000256" key="8">
    <source>
        <dbReference type="ARBA" id="ARBA00023034"/>
    </source>
</evidence>
<evidence type="ECO:0000256" key="7">
    <source>
        <dbReference type="ARBA" id="ARBA00022989"/>
    </source>
</evidence>
<dbReference type="SUPFAM" id="SSF53448">
    <property type="entry name" value="Nucleotide-diphospho-sugar transferases"/>
    <property type="match status" value="1"/>
</dbReference>
<dbReference type="Proteomes" id="UP001324427">
    <property type="component" value="Unassembled WGS sequence"/>
</dbReference>
<feature type="signal peptide" evidence="10">
    <location>
        <begin position="1"/>
        <end position="26"/>
    </location>
</feature>
<keyword evidence="4" id="KW-0808">Transferase</keyword>
<keyword evidence="7" id="KW-1133">Transmembrane helix</keyword>
<keyword evidence="10" id="KW-0732">Signal</keyword>
<comment type="caution">
    <text evidence="11">The sequence shown here is derived from an EMBL/GenBank/DDBJ whole genome shotgun (WGS) entry which is preliminary data.</text>
</comment>
<reference evidence="11 12" key="1">
    <citation type="submission" date="2021-11" db="EMBL/GenBank/DDBJ databases">
        <title>Black yeast isolated from Biological Soil Crust.</title>
        <authorList>
            <person name="Kurbessoian T."/>
        </authorList>
    </citation>
    <scope>NUCLEOTIDE SEQUENCE [LARGE SCALE GENOMIC DNA]</scope>
    <source>
        <strain evidence="11 12">CCFEE 5522</strain>
    </source>
</reference>
<keyword evidence="9" id="KW-0472">Membrane</keyword>
<keyword evidence="12" id="KW-1185">Reference proteome</keyword>
<proteinExistence type="inferred from homology"/>